<reference evidence="2 3" key="1">
    <citation type="submission" date="2014-04" db="EMBL/GenBank/DDBJ databases">
        <authorList>
            <person name="Hornung B.V."/>
        </authorList>
    </citation>
    <scope>NUCLEOTIDE SEQUENCE [LARGE SCALE GENOMIC DNA]</scope>
    <source>
        <strain evidence="2 3">CRIB</strain>
    </source>
</reference>
<dbReference type="InterPro" id="IPR038148">
    <property type="entry name" value="Tn1545/Tn916_Xis"/>
</dbReference>
<keyword evidence="3" id="KW-1185">Reference proteome</keyword>
<dbReference type="InterPro" id="IPR041657">
    <property type="entry name" value="HTH_17"/>
</dbReference>
<dbReference type="KEGG" id="ril:CRIB_202"/>
<dbReference type="Proteomes" id="UP000245622">
    <property type="component" value="Chromosome 1"/>
</dbReference>
<dbReference type="AlphaFoldDB" id="A0A1V1HYI2"/>
<gene>
    <name evidence="2" type="ORF">CRIB_202</name>
</gene>
<proteinExistence type="predicted"/>
<feature type="domain" description="Helix-turn-helix" evidence="1">
    <location>
        <begin position="6"/>
        <end position="52"/>
    </location>
</feature>
<protein>
    <submittedName>
        <fullName evidence="2">Helix-turn-helix domain</fullName>
    </submittedName>
</protein>
<evidence type="ECO:0000313" key="2">
    <source>
        <dbReference type="EMBL" id="CED92959.1"/>
    </source>
</evidence>
<dbReference type="Pfam" id="PF12728">
    <property type="entry name" value="HTH_17"/>
    <property type="match status" value="1"/>
</dbReference>
<name>A0A1V1HYI2_9FIRM</name>
<evidence type="ECO:0000313" key="3">
    <source>
        <dbReference type="Proteomes" id="UP000245622"/>
    </source>
</evidence>
<dbReference type="RefSeq" id="WP_180702725.1">
    <property type="nucleotide sequence ID" value="NZ_LN555523.1"/>
</dbReference>
<sequence>MENKKLMTVKEFAKEYGLGTNKAYEMVRAKGFPVITLGKKKLIVRDRIDEFLYKNIGNSF</sequence>
<dbReference type="Gene3D" id="3.90.105.50">
    <property type="match status" value="1"/>
</dbReference>
<dbReference type="GeneID" id="82204384"/>
<evidence type="ECO:0000259" key="1">
    <source>
        <dbReference type="Pfam" id="PF12728"/>
    </source>
</evidence>
<accession>A0A1V1HYI2</accession>
<organism evidence="2 3">
    <name type="scientific">Romboutsia ilealis</name>
    <dbReference type="NCBI Taxonomy" id="1115758"/>
    <lineage>
        <taxon>Bacteria</taxon>
        <taxon>Bacillati</taxon>
        <taxon>Bacillota</taxon>
        <taxon>Clostridia</taxon>
        <taxon>Peptostreptococcales</taxon>
        <taxon>Peptostreptococcaceae</taxon>
        <taxon>Romboutsia</taxon>
    </lineage>
</organism>
<dbReference type="EMBL" id="LN555523">
    <property type="protein sequence ID" value="CED92959.1"/>
    <property type="molecule type" value="Genomic_DNA"/>
</dbReference>